<dbReference type="Pfam" id="PF00482">
    <property type="entry name" value="T2SSF"/>
    <property type="match status" value="2"/>
</dbReference>
<gene>
    <name evidence="9" type="ORF">NE675_09205</name>
</gene>
<evidence type="ECO:0000256" key="5">
    <source>
        <dbReference type="ARBA" id="ARBA00022989"/>
    </source>
</evidence>
<dbReference type="Proteomes" id="UP001206692">
    <property type="component" value="Unassembled WGS sequence"/>
</dbReference>
<keyword evidence="5 7" id="KW-1133">Transmembrane helix</keyword>
<comment type="similarity">
    <text evidence="2">Belongs to the GSP F family.</text>
</comment>
<keyword evidence="3" id="KW-1003">Cell membrane</keyword>
<evidence type="ECO:0000256" key="7">
    <source>
        <dbReference type="SAM" id="Phobius"/>
    </source>
</evidence>
<evidence type="ECO:0000256" key="1">
    <source>
        <dbReference type="ARBA" id="ARBA00004651"/>
    </source>
</evidence>
<feature type="domain" description="Type II secretion system protein GspF" evidence="8">
    <location>
        <begin position="198"/>
        <end position="320"/>
    </location>
</feature>
<reference evidence="9 10" key="1">
    <citation type="submission" date="2022-06" db="EMBL/GenBank/DDBJ databases">
        <title>Isolation of gut microbiota from human fecal samples.</title>
        <authorList>
            <person name="Pamer E.G."/>
            <person name="Barat B."/>
            <person name="Waligurski E."/>
            <person name="Medina S."/>
            <person name="Paddock L."/>
            <person name="Mostad J."/>
        </authorList>
    </citation>
    <scope>NUCLEOTIDE SEQUENCE [LARGE SCALE GENOMIC DNA]</scope>
    <source>
        <strain evidence="9 10">DFI.1.1</strain>
    </source>
</reference>
<name>A0ABT1STQ2_9FIRM</name>
<evidence type="ECO:0000313" key="10">
    <source>
        <dbReference type="Proteomes" id="UP001206692"/>
    </source>
</evidence>
<evidence type="ECO:0000313" key="9">
    <source>
        <dbReference type="EMBL" id="MCQ5343194.1"/>
    </source>
</evidence>
<evidence type="ECO:0000256" key="2">
    <source>
        <dbReference type="ARBA" id="ARBA00005745"/>
    </source>
</evidence>
<dbReference type="PANTHER" id="PTHR30012:SF0">
    <property type="entry name" value="TYPE II SECRETION SYSTEM PROTEIN F-RELATED"/>
    <property type="match status" value="1"/>
</dbReference>
<proteinExistence type="inferred from homology"/>
<dbReference type="Gene3D" id="1.20.81.30">
    <property type="entry name" value="Type II secretion system (T2SS), domain F"/>
    <property type="match status" value="2"/>
</dbReference>
<feature type="transmembrane region" description="Helical" evidence="7">
    <location>
        <begin position="95"/>
        <end position="121"/>
    </location>
</feature>
<dbReference type="InterPro" id="IPR018076">
    <property type="entry name" value="T2SS_GspF_dom"/>
</dbReference>
<feature type="domain" description="Type II secretion system protein GspF" evidence="8">
    <location>
        <begin position="1"/>
        <end position="118"/>
    </location>
</feature>
<dbReference type="InterPro" id="IPR042094">
    <property type="entry name" value="T2SS_GspF_sf"/>
</dbReference>
<dbReference type="RefSeq" id="WP_062412632.1">
    <property type="nucleotide sequence ID" value="NZ_RPVU01000090.1"/>
</dbReference>
<dbReference type="PANTHER" id="PTHR30012">
    <property type="entry name" value="GENERAL SECRETION PATHWAY PROTEIN"/>
    <property type="match status" value="1"/>
</dbReference>
<keyword evidence="10" id="KW-1185">Reference proteome</keyword>
<sequence>MGTLLASGVPLVQAWNLLTSDMKKPRRKALQIAALHMEQGVRPSLAMTRCQAFPALACRLIEAGEQTGSLDTLCHVLADFYTRADKDRRAFLEALAYPAFLLACLLLLMTGAVFFIIPVFVDMMAQMNVTIPKGTQWLLAACDWFRRRGIYIPLIISVTTFFLVQAWRDDRHRLAMEKTIVRLPGVRSLFLVWSWQRFSRILAVQLSGGIPLLECLDGAGAVVPSRLFQTYVGHLRLRLEQGQTFSQAVQGSPYGTAYIETMLTVGEMTGKYDDALGAIAAYYDSRLRRWAAGMQRWLGPIVLLIVGIFMGFLMFSLLLPLLDMASSVVTS</sequence>
<evidence type="ECO:0000256" key="6">
    <source>
        <dbReference type="ARBA" id="ARBA00023136"/>
    </source>
</evidence>
<evidence type="ECO:0000259" key="8">
    <source>
        <dbReference type="Pfam" id="PF00482"/>
    </source>
</evidence>
<feature type="transmembrane region" description="Helical" evidence="7">
    <location>
        <begin position="150"/>
        <end position="167"/>
    </location>
</feature>
<feature type="transmembrane region" description="Helical" evidence="7">
    <location>
        <begin position="297"/>
        <end position="322"/>
    </location>
</feature>
<evidence type="ECO:0000256" key="3">
    <source>
        <dbReference type="ARBA" id="ARBA00022475"/>
    </source>
</evidence>
<dbReference type="InterPro" id="IPR003004">
    <property type="entry name" value="GspF/PilC"/>
</dbReference>
<keyword evidence="6 7" id="KW-0472">Membrane</keyword>
<accession>A0ABT1STQ2</accession>
<evidence type="ECO:0000256" key="4">
    <source>
        <dbReference type="ARBA" id="ARBA00022692"/>
    </source>
</evidence>
<comment type="caution">
    <text evidence="9">The sequence shown here is derived from an EMBL/GenBank/DDBJ whole genome shotgun (WGS) entry which is preliminary data.</text>
</comment>
<comment type="subcellular location">
    <subcellularLocation>
        <location evidence="1">Cell membrane</location>
        <topology evidence="1">Multi-pass membrane protein</topology>
    </subcellularLocation>
</comment>
<protein>
    <submittedName>
        <fullName evidence="9">Type II secretion system F family protein</fullName>
    </submittedName>
</protein>
<organism evidence="9 10">
    <name type="scientific">Megasphaera massiliensis</name>
    <dbReference type="NCBI Taxonomy" id="1232428"/>
    <lineage>
        <taxon>Bacteria</taxon>
        <taxon>Bacillati</taxon>
        <taxon>Bacillota</taxon>
        <taxon>Negativicutes</taxon>
        <taxon>Veillonellales</taxon>
        <taxon>Veillonellaceae</taxon>
        <taxon>Megasphaera</taxon>
    </lineage>
</organism>
<dbReference type="EMBL" id="JANGEW010000017">
    <property type="protein sequence ID" value="MCQ5343194.1"/>
    <property type="molecule type" value="Genomic_DNA"/>
</dbReference>
<keyword evidence="4 7" id="KW-0812">Transmembrane</keyword>